<comment type="caution">
    <text evidence="9">The sequence shown here is derived from an EMBL/GenBank/DDBJ whole genome shotgun (WGS) entry which is preliminary data.</text>
</comment>
<protein>
    <submittedName>
        <fullName evidence="9">ABC transporter permease</fullName>
    </submittedName>
</protein>
<feature type="domain" description="ABC transmembrane type-1" evidence="8">
    <location>
        <begin position="95"/>
        <end position="303"/>
    </location>
</feature>
<dbReference type="PANTHER" id="PTHR43163">
    <property type="entry name" value="DIPEPTIDE TRANSPORT SYSTEM PERMEASE PROTEIN DPPB-RELATED"/>
    <property type="match status" value="1"/>
</dbReference>
<dbReference type="Gene3D" id="1.10.3720.10">
    <property type="entry name" value="MetI-like"/>
    <property type="match status" value="1"/>
</dbReference>
<dbReference type="RefSeq" id="WP_361701962.1">
    <property type="nucleotide sequence ID" value="NZ_JBEZVE010000005.1"/>
</dbReference>
<evidence type="ECO:0000256" key="7">
    <source>
        <dbReference type="RuleBase" id="RU363032"/>
    </source>
</evidence>
<dbReference type="CDD" id="cd06261">
    <property type="entry name" value="TM_PBP2"/>
    <property type="match status" value="1"/>
</dbReference>
<feature type="transmembrane region" description="Helical" evidence="7">
    <location>
        <begin position="238"/>
        <end position="260"/>
    </location>
</feature>
<sequence length="314" mass="32927">MTLYVLRRLTAGLVLAVLVTMITFLLLSTSFDDVASSVLGNGATPQQIAAQKAQMGLDRPVAVQYADWLGHAVRGNLGASYFTSEPVRSALTSRLGVTLSIVVVALLATSVISVVLGVAAAARGGAVDRFAQGAAMIGYLVPSLLVAIALVYVFAIKLHVFPATGYTALAESPSRWASSIAIPVVALMMGGVASLTSQIRGAMIGELRKDYVRTLRTRGIPTRSIVLRHALRNAAGPALTVLSLEFIQMLGGALIIEQIFALPGFGQYAFNASLQGDVPIIMGISLFGVLLVVVVNLVVDLLGGWLNPKARTVS</sequence>
<gene>
    <name evidence="9" type="ORF">AB0E89_11195</name>
</gene>
<evidence type="ECO:0000256" key="1">
    <source>
        <dbReference type="ARBA" id="ARBA00004651"/>
    </source>
</evidence>
<dbReference type="Pfam" id="PF19300">
    <property type="entry name" value="BPD_transp_1_N"/>
    <property type="match status" value="1"/>
</dbReference>
<keyword evidence="10" id="KW-1185">Reference proteome</keyword>
<feature type="transmembrane region" description="Helical" evidence="7">
    <location>
        <begin position="12"/>
        <end position="31"/>
    </location>
</feature>
<reference evidence="9 10" key="1">
    <citation type="submission" date="2024-06" db="EMBL/GenBank/DDBJ databases">
        <title>The Natural Products Discovery Center: Release of the First 8490 Sequenced Strains for Exploring Actinobacteria Biosynthetic Diversity.</title>
        <authorList>
            <person name="Kalkreuter E."/>
            <person name="Kautsar S.A."/>
            <person name="Yang D."/>
            <person name="Bader C.D."/>
            <person name="Teijaro C.N."/>
            <person name="Fluegel L."/>
            <person name="Davis C.M."/>
            <person name="Simpson J.R."/>
            <person name="Lauterbach L."/>
            <person name="Steele A.D."/>
            <person name="Gui C."/>
            <person name="Meng S."/>
            <person name="Li G."/>
            <person name="Viehrig K."/>
            <person name="Ye F."/>
            <person name="Su P."/>
            <person name="Kiefer A.F."/>
            <person name="Nichols A."/>
            <person name="Cepeda A.J."/>
            <person name="Yan W."/>
            <person name="Fan B."/>
            <person name="Jiang Y."/>
            <person name="Adhikari A."/>
            <person name="Zheng C.-J."/>
            <person name="Schuster L."/>
            <person name="Cowan T.M."/>
            <person name="Smanski M.J."/>
            <person name="Chevrette M.G."/>
            <person name="De Carvalho L.P.S."/>
            <person name="Shen B."/>
        </authorList>
    </citation>
    <scope>NUCLEOTIDE SEQUENCE [LARGE SCALE GENOMIC DNA]</scope>
    <source>
        <strain evidence="9 10">NPDC033843</strain>
    </source>
</reference>
<keyword evidence="2 7" id="KW-0813">Transport</keyword>
<keyword evidence="4 7" id="KW-0812">Transmembrane</keyword>
<evidence type="ECO:0000256" key="6">
    <source>
        <dbReference type="ARBA" id="ARBA00023136"/>
    </source>
</evidence>
<dbReference type="PROSITE" id="PS50928">
    <property type="entry name" value="ABC_TM1"/>
    <property type="match status" value="1"/>
</dbReference>
<evidence type="ECO:0000256" key="3">
    <source>
        <dbReference type="ARBA" id="ARBA00022475"/>
    </source>
</evidence>
<name>A0ABV2ZF10_9ACTN</name>
<dbReference type="EMBL" id="JBEZVE010000005">
    <property type="protein sequence ID" value="MEU3781136.1"/>
    <property type="molecule type" value="Genomic_DNA"/>
</dbReference>
<dbReference type="PANTHER" id="PTHR43163:SF3">
    <property type="entry name" value="PEPTIDE ABC TRANSPORTER PERMEASE PROTEIN"/>
    <property type="match status" value="1"/>
</dbReference>
<dbReference type="InterPro" id="IPR035906">
    <property type="entry name" value="MetI-like_sf"/>
</dbReference>
<evidence type="ECO:0000256" key="4">
    <source>
        <dbReference type="ARBA" id="ARBA00022692"/>
    </source>
</evidence>
<dbReference type="SUPFAM" id="SSF161098">
    <property type="entry name" value="MetI-like"/>
    <property type="match status" value="1"/>
</dbReference>
<feature type="transmembrane region" description="Helical" evidence="7">
    <location>
        <begin position="134"/>
        <end position="156"/>
    </location>
</feature>
<feature type="transmembrane region" description="Helical" evidence="7">
    <location>
        <begin position="176"/>
        <end position="195"/>
    </location>
</feature>
<evidence type="ECO:0000256" key="2">
    <source>
        <dbReference type="ARBA" id="ARBA00022448"/>
    </source>
</evidence>
<evidence type="ECO:0000313" key="9">
    <source>
        <dbReference type="EMBL" id="MEU3781136.1"/>
    </source>
</evidence>
<proteinExistence type="inferred from homology"/>
<feature type="transmembrane region" description="Helical" evidence="7">
    <location>
        <begin position="97"/>
        <end position="122"/>
    </location>
</feature>
<dbReference type="InterPro" id="IPR000515">
    <property type="entry name" value="MetI-like"/>
</dbReference>
<keyword evidence="6 7" id="KW-0472">Membrane</keyword>
<comment type="subcellular location">
    <subcellularLocation>
        <location evidence="1 7">Cell membrane</location>
        <topology evidence="1 7">Multi-pass membrane protein</topology>
    </subcellularLocation>
</comment>
<dbReference type="Proteomes" id="UP001550739">
    <property type="component" value="Unassembled WGS sequence"/>
</dbReference>
<keyword evidence="5 7" id="KW-1133">Transmembrane helix</keyword>
<evidence type="ECO:0000259" key="8">
    <source>
        <dbReference type="PROSITE" id="PS50928"/>
    </source>
</evidence>
<evidence type="ECO:0000313" key="10">
    <source>
        <dbReference type="Proteomes" id="UP001550739"/>
    </source>
</evidence>
<keyword evidence="3" id="KW-1003">Cell membrane</keyword>
<accession>A0ABV2ZF10</accession>
<dbReference type="InterPro" id="IPR045621">
    <property type="entry name" value="BPD_transp_1_N"/>
</dbReference>
<dbReference type="Pfam" id="PF00528">
    <property type="entry name" value="BPD_transp_1"/>
    <property type="match status" value="1"/>
</dbReference>
<feature type="transmembrane region" description="Helical" evidence="7">
    <location>
        <begin position="280"/>
        <end position="302"/>
    </location>
</feature>
<organism evidence="9 10">
    <name type="scientific">Streptomyces sp. 900129855</name>
    <dbReference type="NCBI Taxonomy" id="3155129"/>
    <lineage>
        <taxon>Bacteria</taxon>
        <taxon>Bacillati</taxon>
        <taxon>Actinomycetota</taxon>
        <taxon>Actinomycetes</taxon>
        <taxon>Kitasatosporales</taxon>
        <taxon>Streptomycetaceae</taxon>
        <taxon>Streptomyces</taxon>
    </lineage>
</organism>
<evidence type="ECO:0000256" key="5">
    <source>
        <dbReference type="ARBA" id="ARBA00022989"/>
    </source>
</evidence>
<comment type="similarity">
    <text evidence="7">Belongs to the binding-protein-dependent transport system permease family.</text>
</comment>